<dbReference type="InterPro" id="IPR002509">
    <property type="entry name" value="NODB_dom"/>
</dbReference>
<dbReference type="InterPro" id="IPR050248">
    <property type="entry name" value="Polysacc_deacetylase_ArnD"/>
</dbReference>
<dbReference type="GO" id="GO:0004099">
    <property type="term" value="F:chitin deacetylase activity"/>
    <property type="evidence" value="ECO:0007669"/>
    <property type="project" value="UniProtKB-ARBA"/>
</dbReference>
<dbReference type="InterPro" id="IPR011330">
    <property type="entry name" value="Glyco_hydro/deAcase_b/a-brl"/>
</dbReference>
<dbReference type="Gene3D" id="3.20.20.370">
    <property type="entry name" value="Glycoside hydrolase/deacetylase"/>
    <property type="match status" value="1"/>
</dbReference>
<dbReference type="InParanoid" id="A0A0V0QJH2"/>
<dbReference type="PANTHER" id="PTHR10587:SF137">
    <property type="entry name" value="4-DEOXY-4-FORMAMIDO-L-ARABINOSE-PHOSPHOUNDECAPRENOL DEFORMYLASE ARND-RELATED"/>
    <property type="match status" value="1"/>
</dbReference>
<proteinExistence type="predicted"/>
<feature type="domain" description="NodB homology" evidence="1">
    <location>
        <begin position="20"/>
        <end position="202"/>
    </location>
</feature>
<evidence type="ECO:0000313" key="2">
    <source>
        <dbReference type="EMBL" id="KRX02398.1"/>
    </source>
</evidence>
<dbReference type="PANTHER" id="PTHR10587">
    <property type="entry name" value="GLYCOSYL TRANSFERASE-RELATED"/>
    <property type="match status" value="1"/>
</dbReference>
<comment type="caution">
    <text evidence="2">The sequence shown here is derived from an EMBL/GenBank/DDBJ whole genome shotgun (WGS) entry which is preliminary data.</text>
</comment>
<gene>
    <name evidence="2" type="ORF">PPERSA_10015</name>
</gene>
<protein>
    <submittedName>
        <fullName evidence="2">Glycoside hydrolase/deacetylase, beta/alpha-barrel</fullName>
    </submittedName>
</protein>
<dbReference type="PROSITE" id="PS51677">
    <property type="entry name" value="NODB"/>
    <property type="match status" value="1"/>
</dbReference>
<dbReference type="GO" id="GO:0005975">
    <property type="term" value="P:carbohydrate metabolic process"/>
    <property type="evidence" value="ECO:0007669"/>
    <property type="project" value="InterPro"/>
</dbReference>
<keyword evidence="3" id="KW-1185">Reference proteome</keyword>
<reference evidence="2 3" key="1">
    <citation type="journal article" date="2015" name="Sci. Rep.">
        <title>Genome of the facultative scuticociliatosis pathogen Pseudocohnilembus persalinus provides insight into its virulence through horizontal gene transfer.</title>
        <authorList>
            <person name="Xiong J."/>
            <person name="Wang G."/>
            <person name="Cheng J."/>
            <person name="Tian M."/>
            <person name="Pan X."/>
            <person name="Warren A."/>
            <person name="Jiang C."/>
            <person name="Yuan D."/>
            <person name="Miao W."/>
        </authorList>
    </citation>
    <scope>NUCLEOTIDE SEQUENCE [LARGE SCALE GENOMIC DNA]</scope>
    <source>
        <strain evidence="2">36N120E</strain>
    </source>
</reference>
<dbReference type="EMBL" id="LDAU01000155">
    <property type="protein sequence ID" value="KRX02398.1"/>
    <property type="molecule type" value="Genomic_DNA"/>
</dbReference>
<keyword evidence="2" id="KW-0378">Hydrolase</keyword>
<dbReference type="SUPFAM" id="SSF88713">
    <property type="entry name" value="Glycoside hydrolase/deacetylase"/>
    <property type="match status" value="1"/>
</dbReference>
<dbReference type="Proteomes" id="UP000054937">
    <property type="component" value="Unassembled WGS sequence"/>
</dbReference>
<sequence>MLQKIHKKSVIYYIEKPKFKQISLTIDDVPYGYEKQIIGILDKLQIKATFFLIANNLQEEQIQFFAQAVKNGHQIANHGISNSIHALKNEKKFIKEILTCEKEIKKIYKISGKQMPKQKIYRPGSGFFNKRMIKNLKKLDYKIILGNNYPHDPQFPIPFLNEWYILRRVEEGDIIILHDRKCTQKLLNSLLPKLIERGFKFKTIDEIWE</sequence>
<dbReference type="Pfam" id="PF01522">
    <property type="entry name" value="Polysacc_deac_1"/>
    <property type="match status" value="1"/>
</dbReference>
<organism evidence="2 3">
    <name type="scientific">Pseudocohnilembus persalinus</name>
    <name type="common">Ciliate</name>
    <dbReference type="NCBI Taxonomy" id="266149"/>
    <lineage>
        <taxon>Eukaryota</taxon>
        <taxon>Sar</taxon>
        <taxon>Alveolata</taxon>
        <taxon>Ciliophora</taxon>
        <taxon>Intramacronucleata</taxon>
        <taxon>Oligohymenophorea</taxon>
        <taxon>Scuticociliatia</taxon>
        <taxon>Philasterida</taxon>
        <taxon>Pseudocohnilembidae</taxon>
        <taxon>Pseudocohnilembus</taxon>
    </lineage>
</organism>
<dbReference type="OrthoDB" id="407355at2759"/>
<accession>A0A0V0QJH2</accession>
<dbReference type="OMA" id="GWFTTPM"/>
<dbReference type="AlphaFoldDB" id="A0A0V0QJH2"/>
<evidence type="ECO:0000313" key="3">
    <source>
        <dbReference type="Proteomes" id="UP000054937"/>
    </source>
</evidence>
<name>A0A0V0QJH2_PSEPJ</name>
<evidence type="ECO:0000259" key="1">
    <source>
        <dbReference type="PROSITE" id="PS51677"/>
    </source>
</evidence>